<evidence type="ECO:0000256" key="3">
    <source>
        <dbReference type="ARBA" id="ARBA00022748"/>
    </source>
</evidence>
<keyword evidence="6" id="KW-1133">Transmembrane helix</keyword>
<keyword evidence="4" id="KW-1015">Disulfide bond</keyword>
<evidence type="ECO:0000256" key="4">
    <source>
        <dbReference type="ARBA" id="ARBA00023157"/>
    </source>
</evidence>
<accession>A0ABT0BUI4</accession>
<dbReference type="Gene3D" id="3.40.30.10">
    <property type="entry name" value="Glutaredoxin"/>
    <property type="match status" value="1"/>
</dbReference>
<keyword evidence="3" id="KW-0201">Cytochrome c-type biogenesis</keyword>
<gene>
    <name evidence="8" type="ORF">MTR66_18055</name>
</gene>
<feature type="transmembrane region" description="Helical" evidence="6">
    <location>
        <begin position="16"/>
        <end position="37"/>
    </location>
</feature>
<dbReference type="InterPro" id="IPR050553">
    <property type="entry name" value="Thioredoxin_ResA/DsbE_sf"/>
</dbReference>
<evidence type="ECO:0000313" key="9">
    <source>
        <dbReference type="Proteomes" id="UP001202281"/>
    </source>
</evidence>
<keyword evidence="6" id="KW-0472">Membrane</keyword>
<dbReference type="InterPro" id="IPR013766">
    <property type="entry name" value="Thioredoxin_domain"/>
</dbReference>
<evidence type="ECO:0000256" key="5">
    <source>
        <dbReference type="ARBA" id="ARBA00023284"/>
    </source>
</evidence>
<feature type="domain" description="Thioredoxin" evidence="7">
    <location>
        <begin position="47"/>
        <end position="185"/>
    </location>
</feature>
<keyword evidence="9" id="KW-1185">Reference proteome</keyword>
<dbReference type="PANTHER" id="PTHR42852:SF6">
    <property type="entry name" value="THIOL:DISULFIDE INTERCHANGE PROTEIN DSBE"/>
    <property type="match status" value="1"/>
</dbReference>
<sequence>MSDMSSETGSPKPRRWAIWLPLVLFLGFVALVLVGMLRPADRNVASALVGKPMPQFNLPPALPGRPGLDSKVLANGKPHLVNIFASWCVPCRVEAPQLGALAKAGVPIEGISVRDSTEALQGFLDQNGDPYQRIGADDDGQVQLALGSSGVPETYVIDGKGKIVYQHIGEIRPDQLGLILDKLKEAGL</sequence>
<dbReference type="RefSeq" id="WP_243923592.1">
    <property type="nucleotide sequence ID" value="NZ_JALHLG010000042.1"/>
</dbReference>
<comment type="similarity">
    <text evidence="2">Belongs to the thioredoxin family. DsbE subfamily.</text>
</comment>
<dbReference type="InterPro" id="IPR004799">
    <property type="entry name" value="Periplasmic_diS_OxRdtase_DsbE"/>
</dbReference>
<evidence type="ECO:0000256" key="2">
    <source>
        <dbReference type="ARBA" id="ARBA00007758"/>
    </source>
</evidence>
<evidence type="ECO:0000256" key="6">
    <source>
        <dbReference type="SAM" id="Phobius"/>
    </source>
</evidence>
<evidence type="ECO:0000313" key="8">
    <source>
        <dbReference type="EMBL" id="MCJ2188711.1"/>
    </source>
</evidence>
<dbReference type="NCBIfam" id="TIGR00385">
    <property type="entry name" value="dsbE"/>
    <property type="match status" value="1"/>
</dbReference>
<reference evidence="8 9" key="1">
    <citation type="submission" date="2022-04" db="EMBL/GenBank/DDBJ databases">
        <title>Identification of a novel bacterium isolated from mangrove sediments.</title>
        <authorList>
            <person name="Pan X."/>
        </authorList>
    </citation>
    <scope>NUCLEOTIDE SEQUENCE [LARGE SCALE GENOMIC DNA]</scope>
    <source>
        <strain evidence="8 9">B2638</strain>
    </source>
</reference>
<dbReference type="EMBL" id="JALHLG010000042">
    <property type="protein sequence ID" value="MCJ2188711.1"/>
    <property type="molecule type" value="Genomic_DNA"/>
</dbReference>
<proteinExistence type="inferred from homology"/>
<dbReference type="Proteomes" id="UP001202281">
    <property type="component" value="Unassembled WGS sequence"/>
</dbReference>
<comment type="subcellular location">
    <subcellularLocation>
        <location evidence="1">Cell envelope</location>
    </subcellularLocation>
</comment>
<keyword evidence="5" id="KW-0676">Redox-active center</keyword>
<evidence type="ECO:0000259" key="7">
    <source>
        <dbReference type="PROSITE" id="PS51352"/>
    </source>
</evidence>
<name>A0ABT0BUI4_9SPHN</name>
<comment type="caution">
    <text evidence="8">The sequence shown here is derived from an EMBL/GenBank/DDBJ whole genome shotgun (WGS) entry which is preliminary data.</text>
</comment>
<dbReference type="PROSITE" id="PS51352">
    <property type="entry name" value="THIOREDOXIN_2"/>
    <property type="match status" value="1"/>
</dbReference>
<dbReference type="CDD" id="cd03010">
    <property type="entry name" value="TlpA_like_DsbE"/>
    <property type="match status" value="1"/>
</dbReference>
<dbReference type="InterPro" id="IPR013740">
    <property type="entry name" value="Redoxin"/>
</dbReference>
<dbReference type="PROSITE" id="PS00194">
    <property type="entry name" value="THIOREDOXIN_1"/>
    <property type="match status" value="1"/>
</dbReference>
<dbReference type="InterPro" id="IPR036249">
    <property type="entry name" value="Thioredoxin-like_sf"/>
</dbReference>
<dbReference type="InterPro" id="IPR017937">
    <property type="entry name" value="Thioredoxin_CS"/>
</dbReference>
<dbReference type="PANTHER" id="PTHR42852">
    <property type="entry name" value="THIOL:DISULFIDE INTERCHANGE PROTEIN DSBE"/>
    <property type="match status" value="1"/>
</dbReference>
<evidence type="ECO:0000256" key="1">
    <source>
        <dbReference type="ARBA" id="ARBA00004196"/>
    </source>
</evidence>
<keyword evidence="6" id="KW-0812">Transmembrane</keyword>
<dbReference type="SUPFAM" id="SSF52833">
    <property type="entry name" value="Thioredoxin-like"/>
    <property type="match status" value="1"/>
</dbReference>
<dbReference type="Pfam" id="PF08534">
    <property type="entry name" value="Redoxin"/>
    <property type="match status" value="1"/>
</dbReference>
<protein>
    <submittedName>
        <fullName evidence="8">DsbE family thiol:disulfide interchange protein</fullName>
    </submittedName>
</protein>
<organism evidence="8 9">
    <name type="scientific">Novosphingobium beihaiensis</name>
    <dbReference type="NCBI Taxonomy" id="2930389"/>
    <lineage>
        <taxon>Bacteria</taxon>
        <taxon>Pseudomonadati</taxon>
        <taxon>Pseudomonadota</taxon>
        <taxon>Alphaproteobacteria</taxon>
        <taxon>Sphingomonadales</taxon>
        <taxon>Sphingomonadaceae</taxon>
        <taxon>Novosphingobium</taxon>
    </lineage>
</organism>